<evidence type="ECO:0000256" key="14">
    <source>
        <dbReference type="HAMAP-Rule" id="MF_00052"/>
    </source>
</evidence>
<reference evidence="18 19" key="1">
    <citation type="submission" date="2023-07" db="EMBL/GenBank/DDBJ databases">
        <title>Genomic Encyclopedia of Type Strains, Phase IV (KMG-IV): sequencing the most valuable type-strain genomes for metagenomic binning, comparative biology and taxonomic classification.</title>
        <authorList>
            <person name="Goeker M."/>
        </authorList>
    </citation>
    <scope>NUCLEOTIDE SEQUENCE [LARGE SCALE GENOMIC DNA]</scope>
    <source>
        <strain evidence="18 19">DSM 12751</strain>
    </source>
</reference>
<evidence type="ECO:0000256" key="6">
    <source>
        <dbReference type="ARBA" id="ARBA00012180"/>
    </source>
</evidence>
<evidence type="ECO:0000256" key="1">
    <source>
        <dbReference type="ARBA" id="ARBA00000077"/>
    </source>
</evidence>
<dbReference type="EC" id="3.1.26.4" evidence="6 14"/>
<comment type="similarity">
    <text evidence="5 14 16">Belongs to the RNase HII family.</text>
</comment>
<evidence type="ECO:0000256" key="3">
    <source>
        <dbReference type="ARBA" id="ARBA00004065"/>
    </source>
</evidence>
<feature type="binding site" evidence="14 15">
    <location>
        <position position="84"/>
    </location>
    <ligand>
        <name>a divalent metal cation</name>
        <dbReference type="ChEBI" id="CHEBI:60240"/>
    </ligand>
</feature>
<evidence type="ECO:0000256" key="12">
    <source>
        <dbReference type="ARBA" id="ARBA00022801"/>
    </source>
</evidence>
<dbReference type="InterPro" id="IPR001352">
    <property type="entry name" value="RNase_HII/HIII"/>
</dbReference>
<keyword evidence="13 14" id="KW-0464">Manganese</keyword>
<comment type="cofactor">
    <cofactor evidence="2">
        <name>Mg(2+)</name>
        <dbReference type="ChEBI" id="CHEBI:18420"/>
    </cofactor>
</comment>
<dbReference type="Proteomes" id="UP001235840">
    <property type="component" value="Unassembled WGS sequence"/>
</dbReference>
<comment type="subcellular location">
    <subcellularLocation>
        <location evidence="4 14">Cytoplasm</location>
    </subcellularLocation>
</comment>
<comment type="function">
    <text evidence="3 14 16">Endonuclease that specifically degrades the RNA of RNA-DNA hybrids.</text>
</comment>
<evidence type="ECO:0000256" key="16">
    <source>
        <dbReference type="RuleBase" id="RU003515"/>
    </source>
</evidence>
<dbReference type="PANTHER" id="PTHR10954:SF18">
    <property type="entry name" value="RIBONUCLEASE HII"/>
    <property type="match status" value="1"/>
</dbReference>
<keyword evidence="8 14" id="KW-0963">Cytoplasm</keyword>
<dbReference type="InterPro" id="IPR022898">
    <property type="entry name" value="RNase_HII"/>
</dbReference>
<dbReference type="SUPFAM" id="SSF53098">
    <property type="entry name" value="Ribonuclease H-like"/>
    <property type="match status" value="1"/>
</dbReference>
<dbReference type="InterPro" id="IPR024567">
    <property type="entry name" value="RNase_HII/HIII_dom"/>
</dbReference>
<dbReference type="NCBIfam" id="NF000595">
    <property type="entry name" value="PRK00015.1-3"/>
    <property type="match status" value="1"/>
</dbReference>
<evidence type="ECO:0000256" key="10">
    <source>
        <dbReference type="ARBA" id="ARBA00022723"/>
    </source>
</evidence>
<protein>
    <recommendedName>
        <fullName evidence="7 14">Ribonuclease HII</fullName>
        <shortName evidence="14">RNase HII</shortName>
        <ecNumber evidence="6 14">3.1.26.4</ecNumber>
    </recommendedName>
</protein>
<gene>
    <name evidence="14" type="primary">rnhB</name>
    <name evidence="18" type="ORF">J2S11_000535</name>
</gene>
<evidence type="ECO:0000256" key="15">
    <source>
        <dbReference type="PROSITE-ProRule" id="PRU01319"/>
    </source>
</evidence>
<dbReference type="GO" id="GO:0004523">
    <property type="term" value="F:RNA-DNA hybrid ribonuclease activity"/>
    <property type="evidence" value="ECO:0007669"/>
    <property type="project" value="UniProtKB-EC"/>
</dbReference>
<dbReference type="PANTHER" id="PTHR10954">
    <property type="entry name" value="RIBONUCLEASE H2 SUBUNIT A"/>
    <property type="match status" value="1"/>
</dbReference>
<evidence type="ECO:0000256" key="4">
    <source>
        <dbReference type="ARBA" id="ARBA00004496"/>
    </source>
</evidence>
<keyword evidence="10 14" id="KW-0479">Metal-binding</keyword>
<keyword evidence="11 14" id="KW-0255">Endonuclease</keyword>
<evidence type="ECO:0000256" key="2">
    <source>
        <dbReference type="ARBA" id="ARBA00001946"/>
    </source>
</evidence>
<dbReference type="HAMAP" id="MF_00052_B">
    <property type="entry name" value="RNase_HII_B"/>
    <property type="match status" value="1"/>
</dbReference>
<evidence type="ECO:0000313" key="19">
    <source>
        <dbReference type="Proteomes" id="UP001235840"/>
    </source>
</evidence>
<evidence type="ECO:0000256" key="8">
    <source>
        <dbReference type="ARBA" id="ARBA00022490"/>
    </source>
</evidence>
<evidence type="ECO:0000256" key="11">
    <source>
        <dbReference type="ARBA" id="ARBA00022759"/>
    </source>
</evidence>
<dbReference type="EMBL" id="JAUSTY010000002">
    <property type="protein sequence ID" value="MDQ0164635.1"/>
    <property type="molecule type" value="Genomic_DNA"/>
</dbReference>
<name>A0ABT9VUH1_9BACI</name>
<dbReference type="Gene3D" id="3.30.420.10">
    <property type="entry name" value="Ribonuclease H-like superfamily/Ribonuclease H"/>
    <property type="match status" value="1"/>
</dbReference>
<dbReference type="InterPro" id="IPR036397">
    <property type="entry name" value="RNaseH_sf"/>
</dbReference>
<organism evidence="18 19">
    <name type="scientific">Caldalkalibacillus horti</name>
    <dbReference type="NCBI Taxonomy" id="77523"/>
    <lineage>
        <taxon>Bacteria</taxon>
        <taxon>Bacillati</taxon>
        <taxon>Bacillota</taxon>
        <taxon>Bacilli</taxon>
        <taxon>Bacillales</taxon>
        <taxon>Bacillaceae</taxon>
        <taxon>Caldalkalibacillus</taxon>
    </lineage>
</organism>
<evidence type="ECO:0000256" key="7">
    <source>
        <dbReference type="ARBA" id="ARBA00019179"/>
    </source>
</evidence>
<evidence type="ECO:0000256" key="5">
    <source>
        <dbReference type="ARBA" id="ARBA00007383"/>
    </source>
</evidence>
<evidence type="ECO:0000259" key="17">
    <source>
        <dbReference type="PROSITE" id="PS51975"/>
    </source>
</evidence>
<comment type="cofactor">
    <cofactor evidence="14 15">
        <name>Mn(2+)</name>
        <dbReference type="ChEBI" id="CHEBI:29035"/>
    </cofactor>
    <cofactor evidence="14 15">
        <name>Mg(2+)</name>
        <dbReference type="ChEBI" id="CHEBI:18420"/>
    </cofactor>
    <text evidence="14 15">Manganese or magnesium. Binds 1 divalent metal ion per monomer in the absence of substrate. May bind a second metal ion after substrate binding.</text>
</comment>
<comment type="caution">
    <text evidence="18">The sequence shown here is derived from an EMBL/GenBank/DDBJ whole genome shotgun (WGS) entry which is preliminary data.</text>
</comment>
<sequence length="266" mass="29827">MKEMLFDGLTITEIKQKISSATSVELEGYIPLLETDSRAGVQRLADQCKRKVAEEHRKLLHWETINQEEKRLREKGFLHIAGVDEVGRGPLAGPVVTAAVILPAGFECIGINDSKQLKKEEREAFAKIIKEQAISHSIAFVDARDIDRLNIYQATLLAMKQAVESCSTPPDYCLIDAMNPSISIPYESLIKGDAKSVSIAAASILAKVTRDQWMTEIAQLYPQYGFENHMGYATPEHQEALRKYGPTPIHRQTFIKAFINEKREAD</sequence>
<feature type="domain" description="RNase H type-2" evidence="17">
    <location>
        <begin position="78"/>
        <end position="266"/>
    </location>
</feature>
<keyword evidence="9 14" id="KW-0540">Nuclease</keyword>
<evidence type="ECO:0000256" key="13">
    <source>
        <dbReference type="ARBA" id="ARBA00023211"/>
    </source>
</evidence>
<feature type="binding site" evidence="14 15">
    <location>
        <position position="176"/>
    </location>
    <ligand>
        <name>a divalent metal cation</name>
        <dbReference type="ChEBI" id="CHEBI:60240"/>
    </ligand>
</feature>
<keyword evidence="12 14" id="KW-0378">Hydrolase</keyword>
<keyword evidence="19" id="KW-1185">Reference proteome</keyword>
<proteinExistence type="inferred from homology"/>
<comment type="catalytic activity">
    <reaction evidence="1 14 15 16">
        <text>Endonucleolytic cleavage to 5'-phosphomonoester.</text>
        <dbReference type="EC" id="3.1.26.4"/>
    </reaction>
</comment>
<dbReference type="NCBIfam" id="NF000594">
    <property type="entry name" value="PRK00015.1-1"/>
    <property type="match status" value="1"/>
</dbReference>
<dbReference type="InterPro" id="IPR012337">
    <property type="entry name" value="RNaseH-like_sf"/>
</dbReference>
<accession>A0ABT9VUH1</accession>
<dbReference type="PROSITE" id="PS51975">
    <property type="entry name" value="RNASE_H_2"/>
    <property type="match status" value="1"/>
</dbReference>
<dbReference type="CDD" id="cd07182">
    <property type="entry name" value="RNase_HII_bacteria_HII_like"/>
    <property type="match status" value="1"/>
</dbReference>
<evidence type="ECO:0000313" key="18">
    <source>
        <dbReference type="EMBL" id="MDQ0164635.1"/>
    </source>
</evidence>
<evidence type="ECO:0000256" key="9">
    <source>
        <dbReference type="ARBA" id="ARBA00022722"/>
    </source>
</evidence>
<feature type="binding site" evidence="14 15">
    <location>
        <position position="85"/>
    </location>
    <ligand>
        <name>a divalent metal cation</name>
        <dbReference type="ChEBI" id="CHEBI:60240"/>
    </ligand>
</feature>
<dbReference type="Pfam" id="PF01351">
    <property type="entry name" value="RNase_HII"/>
    <property type="match status" value="1"/>
</dbReference>